<protein>
    <submittedName>
        <fullName evidence="2">Uncharacterized protein</fullName>
    </submittedName>
</protein>
<proteinExistence type="predicted"/>
<dbReference type="Proteomes" id="UP000030645">
    <property type="component" value="Unassembled WGS sequence"/>
</dbReference>
<evidence type="ECO:0000256" key="1">
    <source>
        <dbReference type="SAM" id="MobiDB-lite"/>
    </source>
</evidence>
<accession>W9RY48</accession>
<evidence type="ECO:0000313" key="2">
    <source>
        <dbReference type="EMBL" id="EXC17263.1"/>
    </source>
</evidence>
<name>W9RY48_9ROSA</name>
<reference evidence="3" key="1">
    <citation type="submission" date="2013-01" db="EMBL/GenBank/DDBJ databases">
        <title>Draft Genome Sequence of a Mulberry Tree, Morus notabilis C.K. Schneid.</title>
        <authorList>
            <person name="He N."/>
            <person name="Zhao S."/>
        </authorList>
    </citation>
    <scope>NUCLEOTIDE SEQUENCE</scope>
</reference>
<feature type="compositionally biased region" description="Polar residues" evidence="1">
    <location>
        <begin position="1"/>
        <end position="23"/>
    </location>
</feature>
<evidence type="ECO:0000313" key="3">
    <source>
        <dbReference type="Proteomes" id="UP000030645"/>
    </source>
</evidence>
<sequence length="71" mass="7802">MQQNPGLANSIQPNYMHSFSGSVLKNLPGADLSRQFGLPTPQIPQANNLQFGSPRLPQQALPLINSRNHPR</sequence>
<organism evidence="2 3">
    <name type="scientific">Morus notabilis</name>
    <dbReference type="NCBI Taxonomy" id="981085"/>
    <lineage>
        <taxon>Eukaryota</taxon>
        <taxon>Viridiplantae</taxon>
        <taxon>Streptophyta</taxon>
        <taxon>Embryophyta</taxon>
        <taxon>Tracheophyta</taxon>
        <taxon>Spermatophyta</taxon>
        <taxon>Magnoliopsida</taxon>
        <taxon>eudicotyledons</taxon>
        <taxon>Gunneridae</taxon>
        <taxon>Pentapetalae</taxon>
        <taxon>rosids</taxon>
        <taxon>fabids</taxon>
        <taxon>Rosales</taxon>
        <taxon>Moraceae</taxon>
        <taxon>Moreae</taxon>
        <taxon>Morus</taxon>
    </lineage>
</organism>
<gene>
    <name evidence="2" type="ORF">L484_027450</name>
</gene>
<dbReference type="AlphaFoldDB" id="W9RY48"/>
<feature type="region of interest" description="Disordered" evidence="1">
    <location>
        <begin position="1"/>
        <end position="71"/>
    </location>
</feature>
<dbReference type="STRING" id="981085.W9RY48"/>
<keyword evidence="3" id="KW-1185">Reference proteome</keyword>
<dbReference type="EMBL" id="KE345811">
    <property type="protein sequence ID" value="EXC17263.1"/>
    <property type="molecule type" value="Genomic_DNA"/>
</dbReference>